<proteinExistence type="predicted"/>
<evidence type="ECO:0000313" key="6">
    <source>
        <dbReference type="Proteomes" id="UP000629365"/>
    </source>
</evidence>
<dbReference type="SMART" id="SM00345">
    <property type="entry name" value="HTH_GNTR"/>
    <property type="match status" value="1"/>
</dbReference>
<dbReference type="InterPro" id="IPR036388">
    <property type="entry name" value="WH-like_DNA-bd_sf"/>
</dbReference>
<feature type="domain" description="HTH gntR-type" evidence="4">
    <location>
        <begin position="11"/>
        <end position="78"/>
    </location>
</feature>
<evidence type="ECO:0000256" key="3">
    <source>
        <dbReference type="ARBA" id="ARBA00023163"/>
    </source>
</evidence>
<dbReference type="PRINTS" id="PR00035">
    <property type="entry name" value="HTHGNTR"/>
</dbReference>
<dbReference type="PROSITE" id="PS50949">
    <property type="entry name" value="HTH_GNTR"/>
    <property type="match status" value="1"/>
</dbReference>
<dbReference type="InterPro" id="IPR000524">
    <property type="entry name" value="Tscrpt_reg_HTH_GntR"/>
</dbReference>
<gene>
    <name evidence="5" type="ORF">GCM10007269_06290</name>
</gene>
<dbReference type="Gene3D" id="1.10.10.10">
    <property type="entry name" value="Winged helix-like DNA-binding domain superfamily/Winged helix DNA-binding domain"/>
    <property type="match status" value="1"/>
</dbReference>
<keyword evidence="2" id="KW-0238">DNA-binding</keyword>
<dbReference type="PANTHER" id="PTHR43537">
    <property type="entry name" value="TRANSCRIPTIONAL REGULATOR, GNTR FAMILY"/>
    <property type="match status" value="1"/>
</dbReference>
<dbReference type="InterPro" id="IPR036390">
    <property type="entry name" value="WH_DNA-bd_sf"/>
</dbReference>
<accession>A0ABQ1RGB3</accession>
<dbReference type="InterPro" id="IPR008920">
    <property type="entry name" value="TF_FadR/GntR_C"/>
</dbReference>
<dbReference type="InterPro" id="IPR011711">
    <property type="entry name" value="GntR_C"/>
</dbReference>
<keyword evidence="1" id="KW-0805">Transcription regulation</keyword>
<dbReference type="SUPFAM" id="SSF48008">
    <property type="entry name" value="GntR ligand-binding domain-like"/>
    <property type="match status" value="1"/>
</dbReference>
<dbReference type="CDD" id="cd07377">
    <property type="entry name" value="WHTH_GntR"/>
    <property type="match status" value="1"/>
</dbReference>
<dbReference type="EMBL" id="BMCM01000001">
    <property type="protein sequence ID" value="GGD65780.1"/>
    <property type="molecule type" value="Genomic_DNA"/>
</dbReference>
<evidence type="ECO:0000259" key="4">
    <source>
        <dbReference type="PROSITE" id="PS50949"/>
    </source>
</evidence>
<protein>
    <submittedName>
        <fullName evidence="5">GntR family transcriptional regulator</fullName>
    </submittedName>
</protein>
<organism evidence="5 6">
    <name type="scientific">Microbacterium murale</name>
    <dbReference type="NCBI Taxonomy" id="1081040"/>
    <lineage>
        <taxon>Bacteria</taxon>
        <taxon>Bacillati</taxon>
        <taxon>Actinomycetota</taxon>
        <taxon>Actinomycetes</taxon>
        <taxon>Micrococcales</taxon>
        <taxon>Microbacteriaceae</taxon>
        <taxon>Microbacterium</taxon>
    </lineage>
</organism>
<evidence type="ECO:0000256" key="1">
    <source>
        <dbReference type="ARBA" id="ARBA00023015"/>
    </source>
</evidence>
<comment type="caution">
    <text evidence="5">The sequence shown here is derived from an EMBL/GenBank/DDBJ whole genome shotgun (WGS) entry which is preliminary data.</text>
</comment>
<sequence length="226" mass="24861">MDDVRQPRPRPASRTALHAELRQRVISLELAPGEVLSENQLAADLGVSRTPIRECLIMLRQEGFVEVVPQVGTFVSRVDPRRVADAQFIREAVETSGLQQAGDDLDAQVIARLADNVARQRGTESDIAAFVALDEEFHRGLLALSGHESAWEAIASERAHLDRARRLGLAEVTPAAYIAEHAAILDALVGGERERAIELLRGHVRAVFADIEQVRARMPELFAPTD</sequence>
<dbReference type="SUPFAM" id="SSF46785">
    <property type="entry name" value="Winged helix' DNA-binding domain"/>
    <property type="match status" value="1"/>
</dbReference>
<keyword evidence="3" id="KW-0804">Transcription</keyword>
<dbReference type="Gene3D" id="1.20.120.530">
    <property type="entry name" value="GntR ligand-binding domain-like"/>
    <property type="match status" value="1"/>
</dbReference>
<evidence type="ECO:0000313" key="5">
    <source>
        <dbReference type="EMBL" id="GGD65780.1"/>
    </source>
</evidence>
<dbReference type="PANTHER" id="PTHR43537:SF45">
    <property type="entry name" value="GNTR FAMILY REGULATORY PROTEIN"/>
    <property type="match status" value="1"/>
</dbReference>
<reference evidence="6" key="1">
    <citation type="journal article" date="2019" name="Int. J. Syst. Evol. Microbiol.">
        <title>The Global Catalogue of Microorganisms (GCM) 10K type strain sequencing project: providing services to taxonomists for standard genome sequencing and annotation.</title>
        <authorList>
            <consortium name="The Broad Institute Genomics Platform"/>
            <consortium name="The Broad Institute Genome Sequencing Center for Infectious Disease"/>
            <person name="Wu L."/>
            <person name="Ma J."/>
        </authorList>
    </citation>
    <scope>NUCLEOTIDE SEQUENCE [LARGE SCALE GENOMIC DNA]</scope>
    <source>
        <strain evidence="6">CCM 7640</strain>
    </source>
</reference>
<dbReference type="Pfam" id="PF00392">
    <property type="entry name" value="GntR"/>
    <property type="match status" value="1"/>
</dbReference>
<dbReference type="Pfam" id="PF07729">
    <property type="entry name" value="FCD"/>
    <property type="match status" value="1"/>
</dbReference>
<dbReference type="SMART" id="SM00895">
    <property type="entry name" value="FCD"/>
    <property type="match status" value="1"/>
</dbReference>
<evidence type="ECO:0000256" key="2">
    <source>
        <dbReference type="ARBA" id="ARBA00023125"/>
    </source>
</evidence>
<name>A0ABQ1RGB3_9MICO</name>
<keyword evidence="6" id="KW-1185">Reference proteome</keyword>
<dbReference type="Proteomes" id="UP000629365">
    <property type="component" value="Unassembled WGS sequence"/>
</dbReference>